<dbReference type="PROSITE" id="PS50801">
    <property type="entry name" value="STAS"/>
    <property type="match status" value="1"/>
</dbReference>
<feature type="domain" description="STAS" evidence="3">
    <location>
        <begin position="12"/>
        <end position="126"/>
    </location>
</feature>
<dbReference type="Proteomes" id="UP001592528">
    <property type="component" value="Unassembled WGS sequence"/>
</dbReference>
<dbReference type="NCBIfam" id="TIGR00377">
    <property type="entry name" value="ant_ant_sig"/>
    <property type="match status" value="1"/>
</dbReference>
<dbReference type="InterPro" id="IPR003658">
    <property type="entry name" value="Anti-sigma_ant"/>
</dbReference>
<sequence length="126" mass="13158">MPELGADAIPRFAVHLREVGAVPVLALTGELDHDTAPALRERLAEALARAGRAGRRPTVVVDCSELAFCDSTGLNVLLAARLQADGQGVVIRLAALRGHVVRMFDITGAGTVFSVHPDLDDALAAA</sequence>
<dbReference type="PANTHER" id="PTHR33495">
    <property type="entry name" value="ANTI-SIGMA FACTOR ANTAGONIST TM_1081-RELATED-RELATED"/>
    <property type="match status" value="1"/>
</dbReference>
<dbReference type="InterPro" id="IPR036513">
    <property type="entry name" value="STAS_dom_sf"/>
</dbReference>
<comment type="caution">
    <text evidence="4">The sequence shown here is derived from an EMBL/GenBank/DDBJ whole genome shotgun (WGS) entry which is preliminary data.</text>
</comment>
<dbReference type="SUPFAM" id="SSF52091">
    <property type="entry name" value="SpoIIaa-like"/>
    <property type="match status" value="1"/>
</dbReference>
<name>A0ABV6UQG3_9ACTN</name>
<dbReference type="Pfam" id="PF13466">
    <property type="entry name" value="STAS_2"/>
    <property type="match status" value="1"/>
</dbReference>
<protein>
    <recommendedName>
        <fullName evidence="2">Anti-sigma factor antagonist</fullName>
    </recommendedName>
</protein>
<evidence type="ECO:0000313" key="5">
    <source>
        <dbReference type="Proteomes" id="UP001592528"/>
    </source>
</evidence>
<gene>
    <name evidence="4" type="ORF">ACEZDJ_20650</name>
</gene>
<dbReference type="InterPro" id="IPR002645">
    <property type="entry name" value="STAS_dom"/>
</dbReference>
<evidence type="ECO:0000259" key="3">
    <source>
        <dbReference type="PROSITE" id="PS50801"/>
    </source>
</evidence>
<accession>A0ABV6UQG3</accession>
<proteinExistence type="inferred from homology"/>
<dbReference type="PANTHER" id="PTHR33495:SF2">
    <property type="entry name" value="ANTI-SIGMA FACTOR ANTAGONIST TM_1081-RELATED"/>
    <property type="match status" value="1"/>
</dbReference>
<reference evidence="4 5" key="1">
    <citation type="submission" date="2024-09" db="EMBL/GenBank/DDBJ databases">
        <authorList>
            <person name="Lee S.D."/>
        </authorList>
    </citation>
    <scope>NUCLEOTIDE SEQUENCE [LARGE SCALE GENOMIC DNA]</scope>
    <source>
        <strain evidence="4 5">N1-5</strain>
    </source>
</reference>
<dbReference type="CDD" id="cd07043">
    <property type="entry name" value="STAS_anti-anti-sigma_factors"/>
    <property type="match status" value="1"/>
</dbReference>
<dbReference type="RefSeq" id="WP_030248130.1">
    <property type="nucleotide sequence ID" value="NZ_JBHEZZ010000011.1"/>
</dbReference>
<dbReference type="EMBL" id="JBHEZZ010000011">
    <property type="protein sequence ID" value="MFC1403704.1"/>
    <property type="molecule type" value="Genomic_DNA"/>
</dbReference>
<dbReference type="InterPro" id="IPR058548">
    <property type="entry name" value="MlaB-like_STAS"/>
</dbReference>
<organism evidence="4 5">
    <name type="scientific">Streptacidiphilus cavernicola</name>
    <dbReference type="NCBI Taxonomy" id="3342716"/>
    <lineage>
        <taxon>Bacteria</taxon>
        <taxon>Bacillati</taxon>
        <taxon>Actinomycetota</taxon>
        <taxon>Actinomycetes</taxon>
        <taxon>Kitasatosporales</taxon>
        <taxon>Streptomycetaceae</taxon>
        <taxon>Streptacidiphilus</taxon>
    </lineage>
</organism>
<evidence type="ECO:0000313" key="4">
    <source>
        <dbReference type="EMBL" id="MFC1403704.1"/>
    </source>
</evidence>
<comment type="similarity">
    <text evidence="1 2">Belongs to the anti-sigma-factor antagonist family.</text>
</comment>
<dbReference type="Gene3D" id="3.30.750.24">
    <property type="entry name" value="STAS domain"/>
    <property type="match status" value="1"/>
</dbReference>
<evidence type="ECO:0000256" key="1">
    <source>
        <dbReference type="ARBA" id="ARBA00009013"/>
    </source>
</evidence>
<keyword evidence="5" id="KW-1185">Reference proteome</keyword>
<evidence type="ECO:0000256" key="2">
    <source>
        <dbReference type="RuleBase" id="RU003749"/>
    </source>
</evidence>